<dbReference type="KEGG" id="bmx:BMS_3211"/>
<protein>
    <submittedName>
        <fullName evidence="2">Uncharacterized protein</fullName>
    </submittedName>
</protein>
<name>E1X026_HALMS</name>
<dbReference type="InterPro" id="IPR035242">
    <property type="entry name" value="DUF5329"/>
</dbReference>
<dbReference type="Proteomes" id="UP000008963">
    <property type="component" value="Chromosome"/>
</dbReference>
<accession>E1X026</accession>
<dbReference type="HOGENOM" id="CLU_128254_1_1_7"/>
<evidence type="ECO:0000313" key="2">
    <source>
        <dbReference type="EMBL" id="CBW27962.1"/>
    </source>
</evidence>
<dbReference type="EMBL" id="FQ312005">
    <property type="protein sequence ID" value="CBW27962.1"/>
    <property type="molecule type" value="Genomic_DNA"/>
</dbReference>
<dbReference type="OrthoDB" id="344871at2"/>
<evidence type="ECO:0000256" key="1">
    <source>
        <dbReference type="SAM" id="SignalP"/>
    </source>
</evidence>
<feature type="chain" id="PRO_5003154283" evidence="1">
    <location>
        <begin position="21"/>
        <end position="127"/>
    </location>
</feature>
<feature type="signal peptide" evidence="1">
    <location>
        <begin position="1"/>
        <end position="20"/>
    </location>
</feature>
<keyword evidence="3" id="KW-1185">Reference proteome</keyword>
<dbReference type="Pfam" id="PF17263">
    <property type="entry name" value="DUF5329"/>
    <property type="match status" value="1"/>
</dbReference>
<reference evidence="3" key="1">
    <citation type="journal article" date="2013" name="ISME J.">
        <title>A small predatory core genome in the divergent marine Bacteriovorax marinus SJ and the terrestrial Bdellovibrio bacteriovorus.</title>
        <authorList>
            <person name="Crossman L.C."/>
            <person name="Chen H."/>
            <person name="Cerdeno-Tarraga A.M."/>
            <person name="Brooks K."/>
            <person name="Quail M.A."/>
            <person name="Pineiro S.A."/>
            <person name="Hobley L."/>
            <person name="Sockett R.E."/>
            <person name="Bentley S.D."/>
            <person name="Parkhill J."/>
            <person name="Williams H.N."/>
            <person name="Stine O.C."/>
        </authorList>
    </citation>
    <scope>NUCLEOTIDE SEQUENCE [LARGE SCALE GENOMIC DNA]</scope>
    <source>
        <strain evidence="3">ATCC BAA-682 / DSM 15412 / SJ</strain>
    </source>
</reference>
<dbReference type="STRING" id="862908.BMS_3211"/>
<keyword evidence="1" id="KW-0732">Signal</keyword>
<dbReference type="eggNOG" id="ENOG5031B81">
    <property type="taxonomic scope" value="Bacteria"/>
</dbReference>
<dbReference type="AlphaFoldDB" id="E1X026"/>
<proteinExistence type="predicted"/>
<dbReference type="PATRIC" id="fig|862908.3.peg.3068"/>
<evidence type="ECO:0000313" key="3">
    <source>
        <dbReference type="Proteomes" id="UP000008963"/>
    </source>
</evidence>
<sequence length="127" mass="15011">MRLALLFFTITIFLCQFTLAKDEVNQNEQRKINSLLQRIKKSEVIFIRNGSEYSPKEAHDHLKRKLDYALNSWFAPAKSKWTAKMFIEEIASKSSFSKKPYQIKLKNGEVLNTETWLKKLLKEIEKK</sequence>
<organism evidence="2 3">
    <name type="scientific">Halobacteriovorax marinus (strain ATCC BAA-682 / DSM 15412 / SJ)</name>
    <name type="common">Bacteriovorax marinus</name>
    <dbReference type="NCBI Taxonomy" id="862908"/>
    <lineage>
        <taxon>Bacteria</taxon>
        <taxon>Pseudomonadati</taxon>
        <taxon>Bdellovibrionota</taxon>
        <taxon>Bacteriovoracia</taxon>
        <taxon>Bacteriovoracales</taxon>
        <taxon>Halobacteriovoraceae</taxon>
        <taxon>Halobacteriovorax</taxon>
    </lineage>
</organism>
<dbReference type="RefSeq" id="WP_014245732.1">
    <property type="nucleotide sequence ID" value="NC_016620.1"/>
</dbReference>
<gene>
    <name evidence="2" type="ordered locus">BMS_3211</name>
</gene>